<dbReference type="Proteomes" id="UP000039865">
    <property type="component" value="Unassembled WGS sequence"/>
</dbReference>
<name>A0A078AUE2_STYLE</name>
<feature type="compositionally biased region" description="Basic and acidic residues" evidence="1">
    <location>
        <begin position="120"/>
        <end position="131"/>
    </location>
</feature>
<evidence type="ECO:0000256" key="1">
    <source>
        <dbReference type="SAM" id="MobiDB-lite"/>
    </source>
</evidence>
<sequence length="163" mass="19520">MPNQKSDQLQNQRSELQDKSKYGLQEFFNDQSDKAKMLANIQFEFQYQNSTKDPNTVWSKLMNVILEKKQHQQMLEMVNFNNNEFQILNRNMPFIYHNRQKSKDKGKSSIELQNQPIKTKRNDDNSHRANSNEEINEVLEEKEQLFKQQKDKFQTLNSEVECL</sequence>
<organism evidence="2 3">
    <name type="scientific">Stylonychia lemnae</name>
    <name type="common">Ciliate</name>
    <dbReference type="NCBI Taxonomy" id="5949"/>
    <lineage>
        <taxon>Eukaryota</taxon>
        <taxon>Sar</taxon>
        <taxon>Alveolata</taxon>
        <taxon>Ciliophora</taxon>
        <taxon>Intramacronucleata</taxon>
        <taxon>Spirotrichea</taxon>
        <taxon>Stichotrichia</taxon>
        <taxon>Sporadotrichida</taxon>
        <taxon>Oxytrichidae</taxon>
        <taxon>Stylonychinae</taxon>
        <taxon>Stylonychia</taxon>
    </lineage>
</organism>
<proteinExistence type="predicted"/>
<dbReference type="EMBL" id="CCKQ01014265">
    <property type="protein sequence ID" value="CDW86015.1"/>
    <property type="molecule type" value="Genomic_DNA"/>
</dbReference>
<feature type="region of interest" description="Disordered" evidence="1">
    <location>
        <begin position="100"/>
        <end position="133"/>
    </location>
</feature>
<feature type="compositionally biased region" description="Polar residues" evidence="1">
    <location>
        <begin position="1"/>
        <end position="14"/>
    </location>
</feature>
<evidence type="ECO:0000313" key="2">
    <source>
        <dbReference type="EMBL" id="CDW86015.1"/>
    </source>
</evidence>
<accession>A0A078AUE2</accession>
<dbReference type="InParanoid" id="A0A078AUE2"/>
<reference evidence="2 3" key="1">
    <citation type="submission" date="2014-06" db="EMBL/GenBank/DDBJ databases">
        <authorList>
            <person name="Swart Estienne"/>
        </authorList>
    </citation>
    <scope>NUCLEOTIDE SEQUENCE [LARGE SCALE GENOMIC DNA]</scope>
    <source>
        <strain evidence="2 3">130c</strain>
    </source>
</reference>
<keyword evidence="3" id="KW-1185">Reference proteome</keyword>
<protein>
    <submittedName>
        <fullName evidence="2">Uncharacterized protein</fullName>
    </submittedName>
</protein>
<dbReference type="AlphaFoldDB" id="A0A078AUE2"/>
<evidence type="ECO:0000313" key="3">
    <source>
        <dbReference type="Proteomes" id="UP000039865"/>
    </source>
</evidence>
<feature type="region of interest" description="Disordered" evidence="1">
    <location>
        <begin position="1"/>
        <end position="22"/>
    </location>
</feature>
<gene>
    <name evidence="2" type="primary">Contig15963.g17011</name>
    <name evidence="2" type="ORF">STYLEM_15106</name>
</gene>